<evidence type="ECO:0000313" key="2">
    <source>
        <dbReference type="EMBL" id="CAF4280968.1"/>
    </source>
</evidence>
<keyword evidence="1" id="KW-0732">Signal</keyword>
<dbReference type="EMBL" id="CAJOBD010030078">
    <property type="protein sequence ID" value="CAF4280968.1"/>
    <property type="molecule type" value="Genomic_DNA"/>
</dbReference>
<evidence type="ECO:0008006" key="4">
    <source>
        <dbReference type="Google" id="ProtNLM"/>
    </source>
</evidence>
<dbReference type="AlphaFoldDB" id="A0A820GM68"/>
<dbReference type="PANTHER" id="PTHR46769">
    <property type="entry name" value="POLYCYSTIC KIDNEY AND HEPATIC DISEASE 1 (AUTOSOMAL RECESSIVE)-LIKE 1"/>
    <property type="match status" value="1"/>
</dbReference>
<evidence type="ECO:0000256" key="1">
    <source>
        <dbReference type="ARBA" id="ARBA00022729"/>
    </source>
</evidence>
<reference evidence="2" key="1">
    <citation type="submission" date="2021-02" db="EMBL/GenBank/DDBJ databases">
        <authorList>
            <person name="Nowell W R."/>
        </authorList>
    </citation>
    <scope>NUCLEOTIDE SEQUENCE</scope>
</reference>
<protein>
    <recommendedName>
        <fullName evidence="4">Right handed beta helix domain-containing protein</fullName>
    </recommendedName>
</protein>
<name>A0A820GM68_9BILA</name>
<comment type="caution">
    <text evidence="2">The sequence shown here is derived from an EMBL/GenBank/DDBJ whole genome shotgun (WGS) entry which is preliminary data.</text>
</comment>
<gene>
    <name evidence="2" type="ORF">JBS370_LOCUS39752</name>
</gene>
<accession>A0A820GM68</accession>
<dbReference type="PANTHER" id="PTHR46769:SF2">
    <property type="entry name" value="FIBROCYSTIN-L ISOFORM 2 PRECURSOR-RELATED"/>
    <property type="match status" value="1"/>
</dbReference>
<feature type="non-terminal residue" evidence="2">
    <location>
        <position position="1"/>
    </location>
</feature>
<evidence type="ECO:0000313" key="3">
    <source>
        <dbReference type="Proteomes" id="UP000663836"/>
    </source>
</evidence>
<organism evidence="2 3">
    <name type="scientific">Rotaria sordida</name>
    <dbReference type="NCBI Taxonomy" id="392033"/>
    <lineage>
        <taxon>Eukaryota</taxon>
        <taxon>Metazoa</taxon>
        <taxon>Spiralia</taxon>
        <taxon>Gnathifera</taxon>
        <taxon>Rotifera</taxon>
        <taxon>Eurotatoria</taxon>
        <taxon>Bdelloidea</taxon>
        <taxon>Philodinida</taxon>
        <taxon>Philodinidae</taxon>
        <taxon>Rotaria</taxon>
    </lineage>
</organism>
<sequence length="116" mass="12829">YNTYRTGIAVTGRNNIVRNNLVTTVYWSGTAQSSSIAEYNINYDGAIMSRDAVSVTMQNNLVSGVERSAYRIQGEACPSAYIPGYISNDYSNNEAHSAMSGVSLWPLDKGFSMRYY</sequence>
<dbReference type="Proteomes" id="UP000663836">
    <property type="component" value="Unassembled WGS sequence"/>
</dbReference>
<dbReference type="InterPro" id="IPR052387">
    <property type="entry name" value="Fibrocystin"/>
</dbReference>
<proteinExistence type="predicted"/>